<evidence type="ECO:0000313" key="2">
    <source>
        <dbReference type="Proteomes" id="UP001596547"/>
    </source>
</evidence>
<dbReference type="Pfam" id="PF03437">
    <property type="entry name" value="BtpA"/>
    <property type="match status" value="1"/>
</dbReference>
<dbReference type="InterPro" id="IPR011060">
    <property type="entry name" value="RibuloseP-bd_barrel"/>
</dbReference>
<dbReference type="RefSeq" id="WP_276302771.1">
    <property type="nucleotide sequence ID" value="NZ_CP119992.1"/>
</dbReference>
<reference evidence="1 2" key="1">
    <citation type="journal article" date="2019" name="Int. J. Syst. Evol. Microbiol.">
        <title>The Global Catalogue of Microorganisms (GCM) 10K type strain sequencing project: providing services to taxonomists for standard genome sequencing and annotation.</title>
        <authorList>
            <consortium name="The Broad Institute Genomics Platform"/>
            <consortium name="The Broad Institute Genome Sequencing Center for Infectious Disease"/>
            <person name="Wu L."/>
            <person name="Ma J."/>
        </authorList>
    </citation>
    <scope>NUCLEOTIDE SEQUENCE [LARGE SCALE GENOMIC DNA]</scope>
    <source>
        <strain evidence="1 2">PSR21</strain>
    </source>
</reference>
<proteinExistence type="predicted"/>
<dbReference type="SUPFAM" id="SSF51366">
    <property type="entry name" value="Ribulose-phoshate binding barrel"/>
    <property type="match status" value="1"/>
</dbReference>
<comment type="caution">
    <text evidence="1">The sequence shown here is derived from an EMBL/GenBank/DDBJ whole genome shotgun (WGS) entry which is preliminary data.</text>
</comment>
<evidence type="ECO:0000313" key="1">
    <source>
        <dbReference type="EMBL" id="MFC7317995.1"/>
    </source>
</evidence>
<keyword evidence="2" id="KW-1185">Reference proteome</keyword>
<dbReference type="InterPro" id="IPR005137">
    <property type="entry name" value="BtpA"/>
</dbReference>
<dbReference type="AlphaFoldDB" id="A0ABD6AC03"/>
<gene>
    <name evidence="1" type="ORF">ACFQPE_14500</name>
</gene>
<sequence length="53" mass="5153">MPAFVGSGATADTVADLLAIADGVVVGSALKADDATAPVEEGRVRALVEAAGR</sequence>
<protein>
    <submittedName>
        <fullName evidence="1">BtpA/SgcQ family protein</fullName>
    </submittedName>
</protein>
<dbReference type="EMBL" id="JBHTBF010000002">
    <property type="protein sequence ID" value="MFC7317995.1"/>
    <property type="molecule type" value="Genomic_DNA"/>
</dbReference>
<dbReference type="GeneID" id="79315322"/>
<dbReference type="Proteomes" id="UP001596547">
    <property type="component" value="Unassembled WGS sequence"/>
</dbReference>
<accession>A0ABD6AC03</accession>
<name>A0ABD6AC03_9EURY</name>
<organism evidence="1 2">
    <name type="scientific">Halomarina halobia</name>
    <dbReference type="NCBI Taxonomy" id="3033386"/>
    <lineage>
        <taxon>Archaea</taxon>
        <taxon>Methanobacteriati</taxon>
        <taxon>Methanobacteriota</taxon>
        <taxon>Stenosarchaea group</taxon>
        <taxon>Halobacteria</taxon>
        <taxon>Halobacteriales</taxon>
        <taxon>Natronomonadaceae</taxon>
        <taxon>Halomarina</taxon>
    </lineage>
</organism>